<keyword evidence="6" id="KW-0964">Secreted</keyword>
<feature type="chain" id="PRO_5040472602" description="beta-glucosidase" evidence="15">
    <location>
        <begin position="20"/>
        <end position="931"/>
    </location>
</feature>
<evidence type="ECO:0000256" key="14">
    <source>
        <dbReference type="RuleBase" id="RU361161"/>
    </source>
</evidence>
<keyword evidence="12 14" id="KW-0326">Glycosidase</keyword>
<dbReference type="PANTHER" id="PTHR42715">
    <property type="entry name" value="BETA-GLUCOSIDASE"/>
    <property type="match status" value="1"/>
</dbReference>
<dbReference type="InterPro" id="IPR019800">
    <property type="entry name" value="Glyco_hydro_3_AS"/>
</dbReference>
<evidence type="ECO:0000256" key="8">
    <source>
        <dbReference type="ARBA" id="ARBA00022801"/>
    </source>
</evidence>
<feature type="signal peptide" evidence="15">
    <location>
        <begin position="1"/>
        <end position="19"/>
    </location>
</feature>
<evidence type="ECO:0000256" key="11">
    <source>
        <dbReference type="ARBA" id="ARBA00023277"/>
    </source>
</evidence>
<comment type="pathway">
    <text evidence="3 14">Glycan metabolism; cellulose degradation.</text>
</comment>
<evidence type="ECO:0000256" key="2">
    <source>
        <dbReference type="ARBA" id="ARBA00004613"/>
    </source>
</evidence>
<comment type="similarity">
    <text evidence="4 14">Belongs to the glycosyl hydrolase 3 family.</text>
</comment>
<dbReference type="InterPro" id="IPR002772">
    <property type="entry name" value="Glyco_hydro_3_C"/>
</dbReference>
<evidence type="ECO:0000256" key="7">
    <source>
        <dbReference type="ARBA" id="ARBA00022729"/>
    </source>
</evidence>
<keyword evidence="10" id="KW-0325">Glycoprotein</keyword>
<keyword evidence="18" id="KW-1185">Reference proteome</keyword>
<keyword evidence="9" id="KW-0136">Cellulose degradation</keyword>
<comment type="catalytic activity">
    <reaction evidence="1 14">
        <text>Hydrolysis of terminal, non-reducing beta-D-glucosyl residues with release of beta-D-glucose.</text>
        <dbReference type="EC" id="3.2.1.21"/>
    </reaction>
</comment>
<evidence type="ECO:0000256" key="12">
    <source>
        <dbReference type="ARBA" id="ARBA00023295"/>
    </source>
</evidence>
<accession>A0A9Q8SA41</accession>
<dbReference type="Gene3D" id="2.60.40.10">
    <property type="entry name" value="Immunoglobulins"/>
    <property type="match status" value="1"/>
</dbReference>
<dbReference type="Gene3D" id="3.40.50.620">
    <property type="entry name" value="HUPs"/>
    <property type="match status" value="1"/>
</dbReference>
<evidence type="ECO:0000256" key="10">
    <source>
        <dbReference type="ARBA" id="ARBA00023180"/>
    </source>
</evidence>
<dbReference type="KEGG" id="clup:CLUP02_00007"/>
<dbReference type="InterPro" id="IPR013783">
    <property type="entry name" value="Ig-like_fold"/>
</dbReference>
<dbReference type="PROSITE" id="PS00775">
    <property type="entry name" value="GLYCOSYL_HYDROL_F3"/>
    <property type="match status" value="1"/>
</dbReference>
<keyword evidence="8 14" id="KW-0378">Hydrolase</keyword>
<dbReference type="GO" id="GO:0005576">
    <property type="term" value="C:extracellular region"/>
    <property type="evidence" value="ECO:0007669"/>
    <property type="project" value="UniProtKB-SubCell"/>
</dbReference>
<dbReference type="Pfam" id="PF00933">
    <property type="entry name" value="Glyco_hydro_3"/>
    <property type="match status" value="1"/>
</dbReference>
<dbReference type="FunFam" id="2.60.40.10:FF:000757">
    <property type="entry name" value="Beta-glucosidase G"/>
    <property type="match status" value="1"/>
</dbReference>
<keyword evidence="13 14" id="KW-0624">Polysaccharide degradation</keyword>
<comment type="subcellular location">
    <subcellularLocation>
        <location evidence="2">Secreted</location>
    </subcellularLocation>
</comment>
<evidence type="ECO:0000256" key="15">
    <source>
        <dbReference type="SAM" id="SignalP"/>
    </source>
</evidence>
<evidence type="ECO:0000313" key="18">
    <source>
        <dbReference type="Proteomes" id="UP000830671"/>
    </source>
</evidence>
<keyword evidence="11 14" id="KW-0119">Carbohydrate metabolism</keyword>
<dbReference type="InterPro" id="IPR036881">
    <property type="entry name" value="Glyco_hydro_3_C_sf"/>
</dbReference>
<proteinExistence type="inferred from homology"/>
<evidence type="ECO:0000313" key="17">
    <source>
        <dbReference type="EMBL" id="UQC73363.1"/>
    </source>
</evidence>
<dbReference type="InterPro" id="IPR014729">
    <property type="entry name" value="Rossmann-like_a/b/a_fold"/>
</dbReference>
<gene>
    <name evidence="17" type="ORF">CLUP02_00007</name>
</gene>
<dbReference type="SUPFAM" id="SSF51445">
    <property type="entry name" value="(Trans)glycosidases"/>
    <property type="match status" value="1"/>
</dbReference>
<dbReference type="Gene3D" id="3.40.50.1700">
    <property type="entry name" value="Glycoside hydrolase family 3 C-terminal domain"/>
    <property type="match status" value="1"/>
</dbReference>
<evidence type="ECO:0000259" key="16">
    <source>
        <dbReference type="SMART" id="SM01217"/>
    </source>
</evidence>
<dbReference type="RefSeq" id="XP_049135018.1">
    <property type="nucleotide sequence ID" value="XM_049279061.1"/>
</dbReference>
<dbReference type="InterPro" id="IPR003848">
    <property type="entry name" value="DUF218"/>
</dbReference>
<keyword evidence="7 15" id="KW-0732">Signal</keyword>
<evidence type="ECO:0000256" key="13">
    <source>
        <dbReference type="ARBA" id="ARBA00023326"/>
    </source>
</evidence>
<reference evidence="17" key="1">
    <citation type="journal article" date="2021" name="Mol. Plant Microbe Interact.">
        <title>Complete Genome Sequence of the Plant-Pathogenic Fungus Colletotrichum lupini.</title>
        <authorList>
            <person name="Baroncelli R."/>
            <person name="Pensec F."/>
            <person name="Da Lio D."/>
            <person name="Boufleur T."/>
            <person name="Vicente I."/>
            <person name="Sarrocco S."/>
            <person name="Picot A."/>
            <person name="Baraldi E."/>
            <person name="Sukno S."/>
            <person name="Thon M."/>
            <person name="Le Floch G."/>
        </authorList>
    </citation>
    <scope>NUCLEOTIDE SEQUENCE</scope>
    <source>
        <strain evidence="17">IMI 504893</strain>
    </source>
</reference>
<dbReference type="PRINTS" id="PR00133">
    <property type="entry name" value="GLHYDRLASE3"/>
</dbReference>
<name>A0A9Q8SA41_9PEZI</name>
<dbReference type="GO" id="GO:0030245">
    <property type="term" value="P:cellulose catabolic process"/>
    <property type="evidence" value="ECO:0007669"/>
    <property type="project" value="UniProtKB-KW"/>
</dbReference>
<dbReference type="InterPro" id="IPR001764">
    <property type="entry name" value="Glyco_hydro_3_N"/>
</dbReference>
<dbReference type="EMBL" id="CP019471">
    <property type="protein sequence ID" value="UQC73363.1"/>
    <property type="molecule type" value="Genomic_DNA"/>
</dbReference>
<dbReference type="SMART" id="SM01217">
    <property type="entry name" value="Fn3_like"/>
    <property type="match status" value="1"/>
</dbReference>
<evidence type="ECO:0000256" key="9">
    <source>
        <dbReference type="ARBA" id="ARBA00023001"/>
    </source>
</evidence>
<dbReference type="SUPFAM" id="SSF52279">
    <property type="entry name" value="Beta-D-glucan exohydrolase, C-terminal domain"/>
    <property type="match status" value="1"/>
</dbReference>
<dbReference type="InterPro" id="IPR050288">
    <property type="entry name" value="Cellulose_deg_GH3"/>
</dbReference>
<organism evidence="17 18">
    <name type="scientific">Colletotrichum lupini</name>
    <dbReference type="NCBI Taxonomy" id="145971"/>
    <lineage>
        <taxon>Eukaryota</taxon>
        <taxon>Fungi</taxon>
        <taxon>Dikarya</taxon>
        <taxon>Ascomycota</taxon>
        <taxon>Pezizomycotina</taxon>
        <taxon>Sordariomycetes</taxon>
        <taxon>Hypocreomycetidae</taxon>
        <taxon>Glomerellales</taxon>
        <taxon>Glomerellaceae</taxon>
        <taxon>Colletotrichum</taxon>
        <taxon>Colletotrichum acutatum species complex</taxon>
    </lineage>
</organism>
<dbReference type="EC" id="3.2.1.21" evidence="5 14"/>
<evidence type="ECO:0000256" key="6">
    <source>
        <dbReference type="ARBA" id="ARBA00022525"/>
    </source>
</evidence>
<evidence type="ECO:0000256" key="3">
    <source>
        <dbReference type="ARBA" id="ARBA00004987"/>
    </source>
</evidence>
<feature type="domain" description="Fibronectin type III-like" evidence="16">
    <location>
        <begin position="605"/>
        <end position="673"/>
    </location>
</feature>
<evidence type="ECO:0000256" key="5">
    <source>
        <dbReference type="ARBA" id="ARBA00012744"/>
    </source>
</evidence>
<dbReference type="InterPro" id="IPR017853">
    <property type="entry name" value="GH"/>
</dbReference>
<dbReference type="GeneID" id="73334071"/>
<dbReference type="InterPro" id="IPR036962">
    <property type="entry name" value="Glyco_hydro_3_N_sf"/>
</dbReference>
<dbReference type="GO" id="GO:0008422">
    <property type="term" value="F:beta-glucosidase activity"/>
    <property type="evidence" value="ECO:0007669"/>
    <property type="project" value="UniProtKB-EC"/>
</dbReference>
<dbReference type="PANTHER" id="PTHR42715:SF5">
    <property type="entry name" value="BETA-GLUCOSIDASE M-RELATED"/>
    <property type="match status" value="1"/>
</dbReference>
<evidence type="ECO:0000256" key="1">
    <source>
        <dbReference type="ARBA" id="ARBA00000448"/>
    </source>
</evidence>
<dbReference type="Gene3D" id="3.20.20.300">
    <property type="entry name" value="Glycoside hydrolase, family 3, N-terminal domain"/>
    <property type="match status" value="2"/>
</dbReference>
<protein>
    <recommendedName>
        <fullName evidence="5 14">beta-glucosidase</fullName>
        <ecNumber evidence="5 14">3.2.1.21</ecNumber>
    </recommendedName>
</protein>
<dbReference type="AlphaFoldDB" id="A0A9Q8SA41"/>
<dbReference type="Pfam" id="PF01915">
    <property type="entry name" value="Glyco_hydro_3_C"/>
    <property type="match status" value="1"/>
</dbReference>
<dbReference type="Proteomes" id="UP000830671">
    <property type="component" value="Chromosome 1"/>
</dbReference>
<dbReference type="CDD" id="cd06259">
    <property type="entry name" value="YdcF-like"/>
    <property type="match status" value="1"/>
</dbReference>
<dbReference type="Pfam" id="PF02698">
    <property type="entry name" value="DUF218"/>
    <property type="match status" value="1"/>
</dbReference>
<sequence length="931" mass="101548">MKIAGFFLVVALVSSSAAAKSNSTAPSEVPYYGRSPPVYPSPIGNGSSNSGWAAAYRHARALVSQLTVEEKANITRGWTGTCVGNSGEVPRLGIPALCFADAPDGVRGQEFVSAFPAGIHVAATFDKALLYKYGKALGDEYYGKGINVALGPAAGPLGREGAASVMCSYQRSNHSYGCQNSKLLNGILKTELGFEGFVVSDWEGQMGGVASANAGLDLVMPDEGFWGDKLIEAVNNGSVTEERLSDMATRILAGYHFLHQEHAFPAPAVHSNLQKAYPVDVQDDHASLIRQIGAAGTILVKNTNHTLPLKNPKFLSIYGYDATVKAIPWENPSRYGGGYEVNFGWETFNGTLITGGGSGGSTPPYVVSPFQAIQERISKNRGILRWNFYSENPSPPYVNSEACLVFINAYASESFDRLSLTDEFSDNLVQNVAANCSNTVVVIHSAGIRTVDAWIEHPNVTAVLFAGLPGQESGHSLVDVLWGDINPSGKLPFTIARQESDYGSHLNSSASDDFFPDSNFTEGLYIDYRYFDAHNITPRYEFGFGLSYTTFSFADLSVELTADADTSEYPDPNVSIVQGGHPSLWETVAVAKVSLTNTGDVDGAEVAQLYIGVPGDDTPIRQLRGFSRVFLSSGQTQSVAFELTRRDLSIWDVEAQQWRLRRGTYNVWSGSSSRNLANSFLYSSTFPSSFSSFHHGKLLQEPSGTTTNTSYLNMPSKSSQINVDAEIVYEYHRMHMAVSPAKAIFCLCSLDTRVATRAAQLFLAGYGEYLIYSGGSGKLTANRFAKPEAEIFACIARELGVPADKIIVEPNSSNTGENVRFTHALLKELELEATSFVLVQKPYMERRTYATFSKQWPDPKTVFTVTSPELGFAQYPNEENPRDLVIEIMVGDLVRIREYPAKGFQVEQRIPSEVWEANQRLINAGYDGHLP</sequence>
<dbReference type="InterPro" id="IPR026891">
    <property type="entry name" value="Fn3-like"/>
</dbReference>
<dbReference type="Pfam" id="PF14310">
    <property type="entry name" value="Fn3-like"/>
    <property type="match status" value="1"/>
</dbReference>
<evidence type="ECO:0000256" key="4">
    <source>
        <dbReference type="ARBA" id="ARBA00005336"/>
    </source>
</evidence>